<comment type="caution">
    <text evidence="1">The sequence shown here is derived from an EMBL/GenBank/DDBJ whole genome shotgun (WGS) entry which is preliminary data.</text>
</comment>
<dbReference type="EC" id="1.-.-.-" evidence="1"/>
<proteinExistence type="predicted"/>
<accession>A0ABU5Q410</accession>
<evidence type="ECO:0000313" key="2">
    <source>
        <dbReference type="Proteomes" id="UP001302949"/>
    </source>
</evidence>
<name>A0ABU5Q410_9BACT</name>
<dbReference type="GO" id="GO:0016491">
    <property type="term" value="F:oxidoreductase activity"/>
    <property type="evidence" value="ECO:0007669"/>
    <property type="project" value="UniProtKB-KW"/>
</dbReference>
<protein>
    <submittedName>
        <fullName evidence="1">Gluconate 2-dehydrogenase subunit 3 family protein</fullName>
        <ecNumber evidence="1">1.-.-.-</ecNumber>
    </submittedName>
</protein>
<keyword evidence="2" id="KW-1185">Reference proteome</keyword>
<organism evidence="1 2">
    <name type="scientific">Arcicella rigui</name>
    <dbReference type="NCBI Taxonomy" id="797020"/>
    <lineage>
        <taxon>Bacteria</taxon>
        <taxon>Pseudomonadati</taxon>
        <taxon>Bacteroidota</taxon>
        <taxon>Cytophagia</taxon>
        <taxon>Cytophagales</taxon>
        <taxon>Flectobacillaceae</taxon>
        <taxon>Arcicella</taxon>
    </lineage>
</organism>
<dbReference type="InterPro" id="IPR027056">
    <property type="entry name" value="Gluconate_2DH_su3"/>
</dbReference>
<keyword evidence="1" id="KW-0560">Oxidoreductase</keyword>
<reference evidence="1 2" key="1">
    <citation type="submission" date="2023-12" db="EMBL/GenBank/DDBJ databases">
        <title>Novel species of the genus Arcicella isolated from rivers.</title>
        <authorList>
            <person name="Lu H."/>
        </authorList>
    </citation>
    <scope>NUCLEOTIDE SEQUENCE [LARGE SCALE GENOMIC DNA]</scope>
    <source>
        <strain evidence="1 2">KCTC 23307</strain>
    </source>
</reference>
<sequence length="181" mass="20193">MSINQSNKMQRRSAIKNLALTIGGTIVLPTWANAWSKETLQNHSLSITSSQETLLAEIVATIIPKTDTPGAKELGADKFILRMIADCYDKKSQDIFAKGLISVDELAKKENGKTFVENDSKQRLEVLKKMSTSQNSDEKGFLHLVKGLTIDGYLVSEYVMTNLRIYEMVPGRYHGCVPIKK</sequence>
<dbReference type="Pfam" id="PF13618">
    <property type="entry name" value="Gluconate_2-dh3"/>
    <property type="match status" value="1"/>
</dbReference>
<gene>
    <name evidence="1" type="ORF">VB248_00400</name>
</gene>
<dbReference type="EMBL" id="JAYFUM010000001">
    <property type="protein sequence ID" value="MEA5137566.1"/>
    <property type="molecule type" value="Genomic_DNA"/>
</dbReference>
<dbReference type="Proteomes" id="UP001302949">
    <property type="component" value="Unassembled WGS sequence"/>
</dbReference>
<dbReference type="RefSeq" id="WP_323294751.1">
    <property type="nucleotide sequence ID" value="NZ_JAYFUM010000001.1"/>
</dbReference>
<evidence type="ECO:0000313" key="1">
    <source>
        <dbReference type="EMBL" id="MEA5137566.1"/>
    </source>
</evidence>